<dbReference type="InterPro" id="IPR008979">
    <property type="entry name" value="Galactose-bd-like_sf"/>
</dbReference>
<dbReference type="EMBL" id="CP150886">
    <property type="protein sequence ID" value="WZB90079.1"/>
    <property type="molecule type" value="Genomic_DNA"/>
</dbReference>
<dbReference type="InterPro" id="IPR003305">
    <property type="entry name" value="CenC_carb-bd"/>
</dbReference>
<sequence>MKLSRILPLVVGGAVAGMVVSAASPAQALEFVTNGDFENGLTGWTNNGGWSPNNTNISGNSSNRAYADALSSSPASLSQVISGLVVGQTYNFSFDYYQLFSGLPNNISATLGSTTLASLTNNNTPAFTTFSTSFVASQPSDVLTFTAYDDGLLGGTYLDNVSLTGATAVPFDVPGGATIPTVGSLFALGLMRQAKKRLAVKKVVVDSGDTVV</sequence>
<evidence type="ECO:0000313" key="5">
    <source>
        <dbReference type="Proteomes" id="UP001483337"/>
    </source>
</evidence>
<evidence type="ECO:0000313" key="4">
    <source>
        <dbReference type="EMBL" id="WZB90079.1"/>
    </source>
</evidence>
<keyword evidence="2" id="KW-0732">Signal</keyword>
<feature type="chain" id="PRO_5046803130" evidence="2">
    <location>
        <begin position="29"/>
        <end position="212"/>
    </location>
</feature>
<name>A0ABZ2UXC5_9CYAN</name>
<feature type="domain" description="CBM-cenC" evidence="3">
    <location>
        <begin position="31"/>
        <end position="142"/>
    </location>
</feature>
<evidence type="ECO:0000256" key="1">
    <source>
        <dbReference type="ARBA" id="ARBA00022801"/>
    </source>
</evidence>
<evidence type="ECO:0000259" key="3">
    <source>
        <dbReference type="Pfam" id="PF02018"/>
    </source>
</evidence>
<reference evidence="4 5" key="1">
    <citation type="submission" date="2024-04" db="EMBL/GenBank/DDBJ databases">
        <title>Okeanomitos corallinicola gen. &amp; sp. nov. (Nostocales, Cyanobacteria), a new toxic marine heterocyst-forming cyanobacterium from a coral reef.</title>
        <authorList>
            <person name="Li H."/>
            <person name="Li R."/>
            <person name="Kang J."/>
            <person name="Hii K.S."/>
            <person name="Mohamed H.F."/>
            <person name="Xu X."/>
            <person name="Luo Z."/>
        </authorList>
    </citation>
    <scope>NUCLEOTIDE SEQUENCE [LARGE SCALE GENOMIC DNA]</scope>
    <source>
        <strain evidence="4 5">TIOX110</strain>
    </source>
</reference>
<dbReference type="SUPFAM" id="SSF49785">
    <property type="entry name" value="Galactose-binding domain-like"/>
    <property type="match status" value="1"/>
</dbReference>
<dbReference type="Gene3D" id="2.60.120.260">
    <property type="entry name" value="Galactose-binding domain-like"/>
    <property type="match status" value="1"/>
</dbReference>
<gene>
    <name evidence="4" type="ORF">WJM97_10485</name>
</gene>
<keyword evidence="5" id="KW-1185">Reference proteome</keyword>
<protein>
    <submittedName>
        <fullName evidence="4">Carbohydrate binding domain-containing protein</fullName>
    </submittedName>
</protein>
<keyword evidence="1" id="KW-0378">Hydrolase</keyword>
<dbReference type="Pfam" id="PF02018">
    <property type="entry name" value="CBM_4_9"/>
    <property type="match status" value="1"/>
</dbReference>
<organism evidence="4 5">
    <name type="scientific">Okeanomitos corallinicola TIOX110</name>
    <dbReference type="NCBI Taxonomy" id="3133117"/>
    <lineage>
        <taxon>Bacteria</taxon>
        <taxon>Bacillati</taxon>
        <taxon>Cyanobacteriota</taxon>
        <taxon>Cyanophyceae</taxon>
        <taxon>Nostocales</taxon>
        <taxon>Aphanizomenonaceae</taxon>
        <taxon>Okeanomitos</taxon>
    </lineage>
</organism>
<accession>A0ABZ2UXC5</accession>
<proteinExistence type="predicted"/>
<feature type="signal peptide" evidence="2">
    <location>
        <begin position="1"/>
        <end position="28"/>
    </location>
</feature>
<dbReference type="Proteomes" id="UP001483337">
    <property type="component" value="Chromosome"/>
</dbReference>
<dbReference type="RefSeq" id="WP_353932974.1">
    <property type="nucleotide sequence ID" value="NZ_CP150886.1"/>
</dbReference>
<evidence type="ECO:0000256" key="2">
    <source>
        <dbReference type="SAM" id="SignalP"/>
    </source>
</evidence>